<dbReference type="Pfam" id="PF01614">
    <property type="entry name" value="IclR_C"/>
    <property type="match status" value="1"/>
</dbReference>
<comment type="caution">
    <text evidence="2">The sequence shown here is derived from an EMBL/GenBank/DDBJ whole genome shotgun (WGS) entry which is preliminary data.</text>
</comment>
<keyword evidence="3" id="KW-1185">Reference proteome</keyword>
<dbReference type="InterPro" id="IPR029016">
    <property type="entry name" value="GAF-like_dom_sf"/>
</dbReference>
<protein>
    <recommendedName>
        <fullName evidence="1">IclR-ED domain-containing protein</fullName>
    </recommendedName>
</protein>
<dbReference type="Gene3D" id="3.30.450.40">
    <property type="match status" value="1"/>
</dbReference>
<dbReference type="PROSITE" id="PS51078">
    <property type="entry name" value="ICLR_ED"/>
    <property type="match status" value="1"/>
</dbReference>
<organism evidence="2 3">
    <name type="scientific">Amycolatopsis rifamycinica</name>
    <dbReference type="NCBI Taxonomy" id="287986"/>
    <lineage>
        <taxon>Bacteria</taxon>
        <taxon>Bacillati</taxon>
        <taxon>Actinomycetota</taxon>
        <taxon>Actinomycetes</taxon>
        <taxon>Pseudonocardiales</taxon>
        <taxon>Pseudonocardiaceae</taxon>
        <taxon>Amycolatopsis</taxon>
    </lineage>
</organism>
<gene>
    <name evidence="2" type="ORF">DV20_13025</name>
</gene>
<dbReference type="InterPro" id="IPR014757">
    <property type="entry name" value="Tscrpt_reg_IclR_C"/>
</dbReference>
<dbReference type="AlphaFoldDB" id="A0A066U7K6"/>
<accession>A0A066U7K6</accession>
<dbReference type="STRING" id="287986.DV20_13025"/>
<dbReference type="Proteomes" id="UP000027345">
    <property type="component" value="Unassembled WGS sequence"/>
</dbReference>
<sequence length="76" mass="7989">MDRIRSDGYAVSRSELDPDVMGIAAPIWGVHEGEVAGAVSVVGLVSHIPPQAERRIVAKVRLAAARISELNATAQG</sequence>
<dbReference type="SUPFAM" id="SSF55781">
    <property type="entry name" value="GAF domain-like"/>
    <property type="match status" value="1"/>
</dbReference>
<evidence type="ECO:0000313" key="3">
    <source>
        <dbReference type="Proteomes" id="UP000027345"/>
    </source>
</evidence>
<reference evidence="2 3" key="1">
    <citation type="submission" date="2014-05" db="EMBL/GenBank/DDBJ databases">
        <title>Draft genome sequence of Amycolatopsis rifamycinica DSM 46095.</title>
        <authorList>
            <person name="Lal R."/>
            <person name="Saxena A."/>
            <person name="Kumari R."/>
            <person name="Mukherjee U."/>
            <person name="Singh P."/>
            <person name="Sangwan N."/>
            <person name="Mahato N.K."/>
        </authorList>
    </citation>
    <scope>NUCLEOTIDE SEQUENCE [LARGE SCALE GENOMIC DNA]</scope>
    <source>
        <strain evidence="2 3">DSM 46095</strain>
    </source>
</reference>
<feature type="domain" description="IclR-ED" evidence="1">
    <location>
        <begin position="1"/>
        <end position="73"/>
    </location>
</feature>
<evidence type="ECO:0000313" key="2">
    <source>
        <dbReference type="EMBL" id="KDN21847.1"/>
    </source>
</evidence>
<proteinExistence type="predicted"/>
<dbReference type="EMBL" id="JMQI01000026">
    <property type="protein sequence ID" value="KDN21847.1"/>
    <property type="molecule type" value="Genomic_DNA"/>
</dbReference>
<name>A0A066U7K6_9PSEU</name>
<evidence type="ECO:0000259" key="1">
    <source>
        <dbReference type="PROSITE" id="PS51078"/>
    </source>
</evidence>